<feature type="transmembrane region" description="Helical" evidence="6">
    <location>
        <begin position="518"/>
        <end position="539"/>
    </location>
</feature>
<dbReference type="OrthoDB" id="3257095at2759"/>
<dbReference type="eggNOG" id="KOG1289">
    <property type="taxonomic scope" value="Eukaryota"/>
</dbReference>
<feature type="transmembrane region" description="Helical" evidence="6">
    <location>
        <begin position="426"/>
        <end position="443"/>
    </location>
</feature>
<evidence type="ECO:0000256" key="6">
    <source>
        <dbReference type="SAM" id="Phobius"/>
    </source>
</evidence>
<keyword evidence="4 6" id="KW-1133">Transmembrane helix</keyword>
<dbReference type="EMBL" id="AGSI01000004">
    <property type="protein sequence ID" value="EIE25068.1"/>
    <property type="molecule type" value="Genomic_DNA"/>
</dbReference>
<dbReference type="GO" id="GO:0006865">
    <property type="term" value="P:amino acid transport"/>
    <property type="evidence" value="ECO:0007669"/>
    <property type="project" value="InterPro"/>
</dbReference>
<evidence type="ECO:0000256" key="3">
    <source>
        <dbReference type="ARBA" id="ARBA00022692"/>
    </source>
</evidence>
<dbReference type="GO" id="GO:0016020">
    <property type="term" value="C:membrane"/>
    <property type="evidence" value="ECO:0007669"/>
    <property type="project" value="UniProtKB-SubCell"/>
</dbReference>
<dbReference type="PANTHER" id="PTHR45649:SF26">
    <property type="entry name" value="OS04G0435100 PROTEIN"/>
    <property type="match status" value="1"/>
</dbReference>
<feature type="transmembrane region" description="Helical" evidence="6">
    <location>
        <begin position="298"/>
        <end position="319"/>
    </location>
</feature>
<keyword evidence="3 6" id="KW-0812">Transmembrane</keyword>
<feature type="transmembrane region" description="Helical" evidence="6">
    <location>
        <begin position="449"/>
        <end position="469"/>
    </location>
</feature>
<dbReference type="KEGG" id="csl:COCSUDRAFT_61311"/>
<proteinExistence type="predicted"/>
<keyword evidence="2" id="KW-0813">Transport</keyword>
<dbReference type="Pfam" id="PF13520">
    <property type="entry name" value="AA_permease_2"/>
    <property type="match status" value="2"/>
</dbReference>
<feature type="transmembrane region" description="Helical" evidence="6">
    <location>
        <begin position="257"/>
        <end position="278"/>
    </location>
</feature>
<evidence type="ECO:0000313" key="7">
    <source>
        <dbReference type="EMBL" id="EIE25068.1"/>
    </source>
</evidence>
<feature type="transmembrane region" description="Helical" evidence="6">
    <location>
        <begin position="356"/>
        <end position="375"/>
    </location>
</feature>
<reference evidence="7 8" key="1">
    <citation type="journal article" date="2012" name="Genome Biol.">
        <title>The genome of the polar eukaryotic microalga coccomyxa subellipsoidea reveals traits of cold adaptation.</title>
        <authorList>
            <person name="Blanc G."/>
            <person name="Agarkova I."/>
            <person name="Grimwood J."/>
            <person name="Kuo A."/>
            <person name="Brueggeman A."/>
            <person name="Dunigan D."/>
            <person name="Gurnon J."/>
            <person name="Ladunga I."/>
            <person name="Lindquist E."/>
            <person name="Lucas S."/>
            <person name="Pangilinan J."/>
            <person name="Proschold T."/>
            <person name="Salamov A."/>
            <person name="Schmutz J."/>
            <person name="Weeks D."/>
            <person name="Yamada T."/>
            <person name="Claverie J.M."/>
            <person name="Grigoriev I."/>
            <person name="Van Etten J."/>
            <person name="Lomsadze A."/>
            <person name="Borodovsky M."/>
        </authorList>
    </citation>
    <scope>NUCLEOTIDE SEQUENCE [LARGE SCALE GENOMIC DNA]</scope>
    <source>
        <strain evidence="7 8">C-169</strain>
    </source>
</reference>
<organism evidence="7 8">
    <name type="scientific">Coccomyxa subellipsoidea (strain C-169)</name>
    <name type="common">Green microalga</name>
    <dbReference type="NCBI Taxonomy" id="574566"/>
    <lineage>
        <taxon>Eukaryota</taxon>
        <taxon>Viridiplantae</taxon>
        <taxon>Chlorophyta</taxon>
        <taxon>core chlorophytes</taxon>
        <taxon>Trebouxiophyceae</taxon>
        <taxon>Trebouxiophyceae incertae sedis</taxon>
        <taxon>Coccomyxaceae</taxon>
        <taxon>Coccomyxa</taxon>
        <taxon>Coccomyxa subellipsoidea</taxon>
    </lineage>
</organism>
<protein>
    <submittedName>
        <fullName evidence="7">Amino acid transporter</fullName>
    </submittedName>
</protein>
<feature type="transmembrane region" description="Helical" evidence="6">
    <location>
        <begin position="490"/>
        <end position="512"/>
    </location>
</feature>
<dbReference type="GO" id="GO:0022857">
    <property type="term" value="F:transmembrane transporter activity"/>
    <property type="evidence" value="ECO:0007669"/>
    <property type="project" value="InterPro"/>
</dbReference>
<evidence type="ECO:0000256" key="2">
    <source>
        <dbReference type="ARBA" id="ARBA00022448"/>
    </source>
</evidence>
<feature type="transmembrane region" description="Helical" evidence="6">
    <location>
        <begin position="186"/>
        <end position="204"/>
    </location>
</feature>
<comment type="subcellular location">
    <subcellularLocation>
        <location evidence="1">Membrane</location>
        <topology evidence="1">Multi-pass membrane protein</topology>
    </subcellularLocation>
</comment>
<feature type="transmembrane region" description="Helical" evidence="6">
    <location>
        <begin position="141"/>
        <end position="165"/>
    </location>
</feature>
<comment type="caution">
    <text evidence="7">The sequence shown here is derived from an EMBL/GenBank/DDBJ whole genome shotgun (WGS) entry which is preliminary data.</text>
</comment>
<dbReference type="GeneID" id="17043071"/>
<gene>
    <name evidence="7" type="ORF">COCSUDRAFT_61311</name>
</gene>
<keyword evidence="8" id="KW-1185">Reference proteome</keyword>
<feature type="transmembrane region" description="Helical" evidence="6">
    <location>
        <begin position="98"/>
        <end position="121"/>
    </location>
</feature>
<dbReference type="PROSITE" id="PS00218">
    <property type="entry name" value="AMINO_ACID_PERMEASE_1"/>
    <property type="match status" value="1"/>
</dbReference>
<dbReference type="InterPro" id="IPR002293">
    <property type="entry name" value="AA/rel_permease1"/>
</dbReference>
<evidence type="ECO:0000313" key="8">
    <source>
        <dbReference type="Proteomes" id="UP000007264"/>
    </source>
</evidence>
<dbReference type="InterPro" id="IPR004840">
    <property type="entry name" value="Amino_acid_permease_CS"/>
</dbReference>
<feature type="transmembrane region" description="Helical" evidence="6">
    <location>
        <begin position="210"/>
        <end position="237"/>
    </location>
</feature>
<feature type="transmembrane region" description="Helical" evidence="6">
    <location>
        <begin position="65"/>
        <end position="86"/>
    </location>
</feature>
<evidence type="ECO:0000256" key="4">
    <source>
        <dbReference type="ARBA" id="ARBA00022989"/>
    </source>
</evidence>
<evidence type="ECO:0000256" key="1">
    <source>
        <dbReference type="ARBA" id="ARBA00004141"/>
    </source>
</evidence>
<accession>I0Z349</accession>
<dbReference type="Proteomes" id="UP000007264">
    <property type="component" value="Unassembled WGS sequence"/>
</dbReference>
<dbReference type="RefSeq" id="XP_005649612.1">
    <property type="nucleotide sequence ID" value="XM_005649555.1"/>
</dbReference>
<evidence type="ECO:0000256" key="5">
    <source>
        <dbReference type="ARBA" id="ARBA00023136"/>
    </source>
</evidence>
<name>I0Z349_COCSC</name>
<keyword evidence="5 6" id="KW-0472">Membrane</keyword>
<dbReference type="Gene3D" id="1.20.1740.10">
    <property type="entry name" value="Amino acid/polyamine transporter I"/>
    <property type="match status" value="1"/>
</dbReference>
<dbReference type="PANTHER" id="PTHR45649">
    <property type="entry name" value="AMINO-ACID PERMEASE BAT1"/>
    <property type="match status" value="1"/>
</dbReference>
<dbReference type="AlphaFoldDB" id="I0Z349"/>
<dbReference type="PIRSF" id="PIRSF006060">
    <property type="entry name" value="AA_transporter"/>
    <property type="match status" value="1"/>
</dbReference>
<sequence>MANGAAIGRDPKQARPTSGVFDGISTIMEDIEQQQAIPSDSGQARLEQLGYRQELDRKFGRFSSFAASFSLCSFMLGITGSLPIGFMNGGPLAAIWGWVIVSLGNLLVGMAMAEIASAYPIAGGPYCWTLELAGTEPVFTLLAWMTGWLNMLGQFAATAASGFLTAKHLSEIFLVANGRELSPFELFLAYSVTLLVAGIISSISTNGIRWYVIGSAAFLAAGGAFIIAVLPILAPVLQPASYVFSYFDTSFRAAQGLPSDTYVFLMGMLMAQYSFVGYEMSTQLAEETRQADRNGPWAIIWAIIATALCGFVFLVVLLFCIQDPKGLFDGVAGGYVPLQIFYNVFKGRFGCGTGGIVLFAIPLIATFNTAVISMASNARTLQGRNATERVHIAIYRMLWSFSRDGGVPLYRVWAAINYRTRTPVNATWAMTSMAFLLGLPILFSTTAFLAMGSICFIGLYTSYAVPILLRIVFRRRFQSGPVRMCAQQPWLSILALMWIVFIVVCLCLPVQLPVTAANLNWTPITMGLVVTAVLIAWYIPRIGAAHWYRGKNHTLLRAQPPAAAPLAAAVTRARPQGLPPRH</sequence>